<dbReference type="PATRIC" id="fig|471514.4.peg.2772"/>
<dbReference type="InterPro" id="IPR013833">
    <property type="entry name" value="Cyt_c_oxidase_su3_a-hlx"/>
</dbReference>
<proteinExistence type="predicted"/>
<protein>
    <recommendedName>
        <fullName evidence="4">DUF420 domain-containing protein</fullName>
    </recommendedName>
</protein>
<dbReference type="Pfam" id="PF04238">
    <property type="entry name" value="DUF420"/>
    <property type="match status" value="1"/>
</dbReference>
<feature type="transmembrane region" description="Helical" evidence="1">
    <location>
        <begin position="78"/>
        <end position="104"/>
    </location>
</feature>
<keyword evidence="1" id="KW-0812">Transmembrane</keyword>
<comment type="caution">
    <text evidence="2">The sequence shown here is derived from an EMBL/GenBank/DDBJ whole genome shotgun (WGS) entry which is preliminary data.</text>
</comment>
<dbReference type="Gene3D" id="1.20.120.80">
    <property type="entry name" value="Cytochrome c oxidase, subunit III, four-helix bundle"/>
    <property type="match status" value="1"/>
</dbReference>
<dbReference type="PANTHER" id="PTHR37692:SF1">
    <property type="entry name" value="DUF420 DOMAIN-CONTAINING PROTEIN"/>
    <property type="match status" value="1"/>
</dbReference>
<sequence length="154" mass="17222">MSVANIVLSYFNELCIISSAVVFGFGWASIRKQKVDRHRRLMLTGSVLAALFFITYVLKTFLIGDTAFGGPKSVASFYYIFLQSHSILATFAAILGIITLVFAFRGRFQKHRRIGPWTVSIWFITAATGLTVFILLYIAFPPGPTTNLFRAWLG</sequence>
<evidence type="ECO:0008006" key="4">
    <source>
        <dbReference type="Google" id="ProtNLM"/>
    </source>
</evidence>
<feature type="transmembrane region" description="Helical" evidence="1">
    <location>
        <begin position="116"/>
        <end position="140"/>
    </location>
</feature>
<evidence type="ECO:0000313" key="2">
    <source>
        <dbReference type="EMBL" id="KPV45236.1"/>
    </source>
</evidence>
<evidence type="ECO:0000256" key="1">
    <source>
        <dbReference type="SAM" id="Phobius"/>
    </source>
</evidence>
<feature type="transmembrane region" description="Helical" evidence="1">
    <location>
        <begin position="40"/>
        <end position="58"/>
    </location>
</feature>
<accession>A0A0P9CII3</accession>
<dbReference type="RefSeq" id="WP_054967562.1">
    <property type="nucleotide sequence ID" value="NZ_LJCO01000011.1"/>
</dbReference>
<feature type="transmembrane region" description="Helical" evidence="1">
    <location>
        <begin position="6"/>
        <end position="28"/>
    </location>
</feature>
<keyword evidence="1" id="KW-0472">Membrane</keyword>
<name>A0A0P9CII3_9BACL</name>
<organism evidence="2 3">
    <name type="scientific">Alicyclobacillus ferrooxydans</name>
    <dbReference type="NCBI Taxonomy" id="471514"/>
    <lineage>
        <taxon>Bacteria</taxon>
        <taxon>Bacillati</taxon>
        <taxon>Bacillota</taxon>
        <taxon>Bacilli</taxon>
        <taxon>Bacillales</taxon>
        <taxon>Alicyclobacillaceae</taxon>
        <taxon>Alicyclobacillus</taxon>
    </lineage>
</organism>
<dbReference type="STRING" id="471514.AN477_02200"/>
<dbReference type="Proteomes" id="UP000050482">
    <property type="component" value="Unassembled WGS sequence"/>
</dbReference>
<dbReference type="GO" id="GO:0022904">
    <property type="term" value="P:respiratory electron transport chain"/>
    <property type="evidence" value="ECO:0007669"/>
    <property type="project" value="InterPro"/>
</dbReference>
<reference evidence="2 3" key="1">
    <citation type="submission" date="2015-09" db="EMBL/GenBank/DDBJ databases">
        <title>Draft genome sequence of Alicyclobacillus ferrooxydans DSM 22381.</title>
        <authorList>
            <person name="Hemp J."/>
        </authorList>
    </citation>
    <scope>NUCLEOTIDE SEQUENCE [LARGE SCALE GENOMIC DNA]</scope>
    <source>
        <strain evidence="2 3">TC-34</strain>
    </source>
</reference>
<keyword evidence="1" id="KW-1133">Transmembrane helix</keyword>
<gene>
    <name evidence="2" type="ORF">AN477_02200</name>
</gene>
<dbReference type="InterPro" id="IPR007352">
    <property type="entry name" value="DUF420"/>
</dbReference>
<dbReference type="GO" id="GO:0016020">
    <property type="term" value="C:membrane"/>
    <property type="evidence" value="ECO:0007669"/>
    <property type="project" value="InterPro"/>
</dbReference>
<dbReference type="GO" id="GO:0004129">
    <property type="term" value="F:cytochrome-c oxidase activity"/>
    <property type="evidence" value="ECO:0007669"/>
    <property type="project" value="InterPro"/>
</dbReference>
<dbReference type="PANTHER" id="PTHR37692">
    <property type="entry name" value="HYPOTHETICAL MEMBRANE SPANNING PROTEIN"/>
    <property type="match status" value="1"/>
</dbReference>
<dbReference type="EMBL" id="LJCO01000011">
    <property type="protein sequence ID" value="KPV45236.1"/>
    <property type="molecule type" value="Genomic_DNA"/>
</dbReference>
<evidence type="ECO:0000313" key="3">
    <source>
        <dbReference type="Proteomes" id="UP000050482"/>
    </source>
</evidence>
<dbReference type="OrthoDB" id="2375575at2"/>
<keyword evidence="3" id="KW-1185">Reference proteome</keyword>
<dbReference type="AlphaFoldDB" id="A0A0P9CII3"/>